<keyword evidence="2 4" id="KW-0808">Transferase</keyword>
<sequence>MISIIVPVYNTQRYLHRCIESILKQSYKDLEIILIDDGSTDNSLSICQEYASRDKRIKVMHKDNEGQGAARNLALDICKGEYIGFVDSDDYIMPEMYQIMLESIKFHKADLAICGFSRDHNFTVRKQPTPKKYCIYDNITLIKNYINTPYITTSVCNKLYSRGLWENVRFPKIRAREDVSILYKVLGKSQCAVHIGSCQYIQFVRPGSTERTKFSEAKLSAIPASRANMEFIESNYPELIKYSFLRVTNTYVNLMQDIISSFQYFKQKSIYQKLYKEFVIELGNVFEIKEFDLEQYSRLCDIRDNQGKFFLCCHICGIKNLIVNFATRVLPKN</sequence>
<evidence type="ECO:0000313" key="4">
    <source>
        <dbReference type="EMBL" id="KZL89726.1"/>
    </source>
</evidence>
<organism evidence="4 5">
    <name type="scientific">Clostridium magnum DSM 2767</name>
    <dbReference type="NCBI Taxonomy" id="1121326"/>
    <lineage>
        <taxon>Bacteria</taxon>
        <taxon>Bacillati</taxon>
        <taxon>Bacillota</taxon>
        <taxon>Clostridia</taxon>
        <taxon>Eubacteriales</taxon>
        <taxon>Clostridiaceae</taxon>
        <taxon>Clostridium</taxon>
    </lineage>
</organism>
<dbReference type="InterPro" id="IPR001173">
    <property type="entry name" value="Glyco_trans_2-like"/>
</dbReference>
<dbReference type="PATRIC" id="fig|1121326.3.peg.4788"/>
<dbReference type="EC" id="2.4.-.-" evidence="4"/>
<dbReference type="Proteomes" id="UP000076603">
    <property type="component" value="Unassembled WGS sequence"/>
</dbReference>
<evidence type="ECO:0000256" key="1">
    <source>
        <dbReference type="ARBA" id="ARBA00022676"/>
    </source>
</evidence>
<dbReference type="EMBL" id="LWAE01000007">
    <property type="protein sequence ID" value="KZL89726.1"/>
    <property type="molecule type" value="Genomic_DNA"/>
</dbReference>
<dbReference type="OrthoDB" id="9807674at2"/>
<dbReference type="AlphaFoldDB" id="A0A161X6I4"/>
<feature type="domain" description="Glycosyltransferase 2-like" evidence="3">
    <location>
        <begin position="3"/>
        <end position="163"/>
    </location>
</feature>
<dbReference type="SUPFAM" id="SSF53448">
    <property type="entry name" value="Nucleotide-diphospho-sugar transferases"/>
    <property type="match status" value="1"/>
</dbReference>
<dbReference type="CDD" id="cd00761">
    <property type="entry name" value="Glyco_tranf_GTA_type"/>
    <property type="match status" value="1"/>
</dbReference>
<evidence type="ECO:0000256" key="2">
    <source>
        <dbReference type="ARBA" id="ARBA00022679"/>
    </source>
</evidence>
<dbReference type="InterPro" id="IPR029044">
    <property type="entry name" value="Nucleotide-diphossugar_trans"/>
</dbReference>
<dbReference type="PANTHER" id="PTHR22916">
    <property type="entry name" value="GLYCOSYLTRANSFERASE"/>
    <property type="match status" value="1"/>
</dbReference>
<comment type="caution">
    <text evidence="4">The sequence shown here is derived from an EMBL/GenBank/DDBJ whole genome shotgun (WGS) entry which is preliminary data.</text>
</comment>
<dbReference type="GO" id="GO:0016757">
    <property type="term" value="F:glycosyltransferase activity"/>
    <property type="evidence" value="ECO:0007669"/>
    <property type="project" value="UniProtKB-KW"/>
</dbReference>
<accession>A0A161X6I4</accession>
<dbReference type="Pfam" id="PF00535">
    <property type="entry name" value="Glycos_transf_2"/>
    <property type="match status" value="1"/>
</dbReference>
<evidence type="ECO:0000313" key="5">
    <source>
        <dbReference type="Proteomes" id="UP000076603"/>
    </source>
</evidence>
<gene>
    <name evidence="4" type="primary">epsJ</name>
    <name evidence="4" type="ORF">CLMAG_47240</name>
</gene>
<evidence type="ECO:0000259" key="3">
    <source>
        <dbReference type="Pfam" id="PF00535"/>
    </source>
</evidence>
<proteinExistence type="predicted"/>
<keyword evidence="5" id="KW-1185">Reference proteome</keyword>
<keyword evidence="1 4" id="KW-0328">Glycosyltransferase</keyword>
<dbReference type="STRING" id="1121326.CLMAG_47240"/>
<dbReference type="Gene3D" id="3.90.550.10">
    <property type="entry name" value="Spore Coat Polysaccharide Biosynthesis Protein SpsA, Chain A"/>
    <property type="match status" value="1"/>
</dbReference>
<dbReference type="RefSeq" id="WP_066627875.1">
    <property type="nucleotide sequence ID" value="NZ_FQXL01000006.1"/>
</dbReference>
<protein>
    <submittedName>
        <fullName evidence="4">Putative glycosyltransferase EpsJ</fullName>
        <ecNumber evidence="4">2.4.-.-</ecNumber>
    </submittedName>
</protein>
<name>A0A161X6I4_9CLOT</name>
<reference evidence="4 5" key="1">
    <citation type="submission" date="2016-04" db="EMBL/GenBank/DDBJ databases">
        <title>Genome sequence of Clostridium magnum DSM 2767.</title>
        <authorList>
            <person name="Poehlein A."/>
            <person name="Uhlig R."/>
            <person name="Fischer R."/>
            <person name="Bahl H."/>
            <person name="Daniel R."/>
        </authorList>
    </citation>
    <scope>NUCLEOTIDE SEQUENCE [LARGE SCALE GENOMIC DNA]</scope>
    <source>
        <strain evidence="4 5">DSM 2767</strain>
    </source>
</reference>
<dbReference type="PANTHER" id="PTHR22916:SF51">
    <property type="entry name" value="GLYCOSYLTRANSFERASE EPSH-RELATED"/>
    <property type="match status" value="1"/>
</dbReference>